<name>A0AA36HVE6_9DINO</name>
<accession>A0AA36HVE6</accession>
<evidence type="ECO:0008006" key="3">
    <source>
        <dbReference type="Google" id="ProtNLM"/>
    </source>
</evidence>
<gene>
    <name evidence="1" type="ORF">EVOR1521_LOCUS5207</name>
</gene>
<comment type="caution">
    <text evidence="1">The sequence shown here is derived from an EMBL/GenBank/DDBJ whole genome shotgun (WGS) entry which is preliminary data.</text>
</comment>
<dbReference type="CDD" id="cd02440">
    <property type="entry name" value="AdoMet_MTases"/>
    <property type="match status" value="1"/>
</dbReference>
<evidence type="ECO:0000313" key="1">
    <source>
        <dbReference type="EMBL" id="CAJ1376058.1"/>
    </source>
</evidence>
<dbReference type="Gene3D" id="3.40.50.150">
    <property type="entry name" value="Vaccinia Virus protein VP39"/>
    <property type="match status" value="1"/>
</dbReference>
<reference evidence="1" key="1">
    <citation type="submission" date="2023-08" db="EMBL/GenBank/DDBJ databases">
        <authorList>
            <person name="Chen Y."/>
            <person name="Shah S."/>
            <person name="Dougan E. K."/>
            <person name="Thang M."/>
            <person name="Chan C."/>
        </authorList>
    </citation>
    <scope>NUCLEOTIDE SEQUENCE</scope>
</reference>
<proteinExistence type="predicted"/>
<dbReference type="InterPro" id="IPR029063">
    <property type="entry name" value="SAM-dependent_MTases_sf"/>
</dbReference>
<protein>
    <recommendedName>
        <fullName evidence="3">Methyltransferase domain-containing protein</fullName>
    </recommendedName>
</protein>
<dbReference type="Proteomes" id="UP001178507">
    <property type="component" value="Unassembled WGS sequence"/>
</dbReference>
<dbReference type="Pfam" id="PF13489">
    <property type="entry name" value="Methyltransf_23"/>
    <property type="match status" value="1"/>
</dbReference>
<evidence type="ECO:0000313" key="2">
    <source>
        <dbReference type="Proteomes" id="UP001178507"/>
    </source>
</evidence>
<dbReference type="SUPFAM" id="SSF53335">
    <property type="entry name" value="S-adenosyl-L-methionine-dependent methyltransferases"/>
    <property type="match status" value="1"/>
</dbReference>
<organism evidence="1 2">
    <name type="scientific">Effrenium voratum</name>
    <dbReference type="NCBI Taxonomy" id="2562239"/>
    <lineage>
        <taxon>Eukaryota</taxon>
        <taxon>Sar</taxon>
        <taxon>Alveolata</taxon>
        <taxon>Dinophyceae</taxon>
        <taxon>Suessiales</taxon>
        <taxon>Symbiodiniaceae</taxon>
        <taxon>Effrenium</taxon>
    </lineage>
</organism>
<keyword evidence="2" id="KW-1185">Reference proteome</keyword>
<sequence length="307" mass="33652">MGKGSSKLLEQWVSVRRRTRSEALEALLRRRQERQLWRLAAGEGLDWQHIRNEYYLCTVPVGAKQVEVSLDDCIDAFTAAGGTGVCLLDLGCGVGALLARLRRDKAKAALLDWSSSFGVTSVHDFDISMFTPPPGYPDFFEMQLLRFNLDFLAEHADTDLAGKRFDIITSHYCWCHLQDPLGALSCAFGLLSCGGVLLFMEPLHVPSGSLPYTDHRLYACGTSPLRMQGLLRGWAGQGVAVFSACQAGGDRKHVLALQKRSEGPLPLPAALCPGSFGLPVDARTGDLEFFASPAAADFKEWLRLCKC</sequence>
<dbReference type="AlphaFoldDB" id="A0AA36HVE6"/>
<dbReference type="EMBL" id="CAUJNA010000358">
    <property type="protein sequence ID" value="CAJ1376058.1"/>
    <property type="molecule type" value="Genomic_DNA"/>
</dbReference>